<dbReference type="InterPro" id="IPR015424">
    <property type="entry name" value="PyrdxlP-dep_Trfase"/>
</dbReference>
<evidence type="ECO:0000256" key="5">
    <source>
        <dbReference type="ARBA" id="ARBA00037974"/>
    </source>
</evidence>
<dbReference type="InterPro" id="IPR015421">
    <property type="entry name" value="PyrdxlP-dep_Trfase_major"/>
</dbReference>
<dbReference type="GO" id="GO:0030170">
    <property type="term" value="F:pyridoxal phosphate binding"/>
    <property type="evidence" value="ECO:0007669"/>
    <property type="project" value="InterPro"/>
</dbReference>
<dbReference type="PANTHER" id="PTHR43525:SF2">
    <property type="entry name" value="CYSTATHIONINE BETA-LYASE-RELATED"/>
    <property type="match status" value="1"/>
</dbReference>
<dbReference type="EC" id="4.4.1.13" evidence="2"/>
<protein>
    <recommendedName>
        <fullName evidence="2">cysteine-S-conjugate beta-lyase</fullName>
        <ecNumber evidence="2">4.4.1.13</ecNumber>
    </recommendedName>
</protein>
<reference evidence="7 8" key="1">
    <citation type="submission" date="2019-08" db="EMBL/GenBank/DDBJ databases">
        <title>In-depth cultivation of the pig gut microbiome towards novel bacterial diversity and tailored functional studies.</title>
        <authorList>
            <person name="Wylensek D."/>
            <person name="Hitch T.C.A."/>
            <person name="Clavel T."/>
        </authorList>
    </citation>
    <scope>NUCLEOTIDE SEQUENCE [LARGE SCALE GENOMIC DNA]</scope>
    <source>
        <strain evidence="7 8">RF-GAM-744-WT-7</strain>
    </source>
</reference>
<keyword evidence="7" id="KW-0808">Transferase</keyword>
<dbReference type="Proteomes" id="UP000442535">
    <property type="component" value="Unassembled WGS sequence"/>
</dbReference>
<evidence type="ECO:0000313" key="8">
    <source>
        <dbReference type="Proteomes" id="UP000442535"/>
    </source>
</evidence>
<evidence type="ECO:0000259" key="6">
    <source>
        <dbReference type="Pfam" id="PF00155"/>
    </source>
</evidence>
<proteinExistence type="inferred from homology"/>
<keyword evidence="8" id="KW-1185">Reference proteome</keyword>
<sequence>MWVAEMDFGIAPAVREALQWALDETLTGYPTKGLAEEVGAAAREFWSDTFKWEVAPEAVGVASDVLSVFKAAMSLLPEGAPVVVPTPAYMPFLFMPAWQGHPAVEVKSLLGEDGHYRLDLAGIAEAFQGGAGLLVLCNPWNPVGKCVGRDEFAGIETILERNPEVLVFSDEIHSPLVLEGEFHPFAEYSPLTKQRTVSATAASKGWNIPGLHCAQWVVPDPELREKLATPLKIFASGATPWGMYATVAAYRDSREWIQEVKAQIVANRETVREWLEKEPKDTPSRLTVHLPEATYLSWWETDGEILGPSPAKTLQEAGLIVNDGADLGRGFEHAFRLNLATTPEALAASLKIIETQFASERARD</sequence>
<evidence type="ECO:0000256" key="3">
    <source>
        <dbReference type="ARBA" id="ARBA00022898"/>
    </source>
</evidence>
<dbReference type="EMBL" id="VUMY01000007">
    <property type="protein sequence ID" value="MST49610.1"/>
    <property type="molecule type" value="Genomic_DNA"/>
</dbReference>
<comment type="caution">
    <text evidence="7">The sequence shown here is derived from an EMBL/GenBank/DDBJ whole genome shotgun (WGS) entry which is preliminary data.</text>
</comment>
<comment type="similarity">
    <text evidence="5">Belongs to the class-II pyridoxal-phosphate-dependent aminotransferase family. MalY/PatB cystathionine beta-lyase subfamily.</text>
</comment>
<keyword evidence="7" id="KW-0032">Aminotransferase</keyword>
<dbReference type="Gene3D" id="3.90.1150.10">
    <property type="entry name" value="Aspartate Aminotransferase, domain 1"/>
    <property type="match status" value="1"/>
</dbReference>
<dbReference type="InterPro" id="IPR051798">
    <property type="entry name" value="Class-II_PLP-Dep_Aminotrans"/>
</dbReference>
<dbReference type="InterPro" id="IPR004839">
    <property type="entry name" value="Aminotransferase_I/II_large"/>
</dbReference>
<dbReference type="SUPFAM" id="SSF53383">
    <property type="entry name" value="PLP-dependent transferases"/>
    <property type="match status" value="1"/>
</dbReference>
<dbReference type="Gene3D" id="3.40.640.10">
    <property type="entry name" value="Type I PLP-dependent aspartate aminotransferase-like (Major domain)"/>
    <property type="match status" value="1"/>
</dbReference>
<organism evidence="7 8">
    <name type="scientific">Mobiluncus porci</name>
    <dbReference type="NCBI Taxonomy" id="2652278"/>
    <lineage>
        <taxon>Bacteria</taxon>
        <taxon>Bacillati</taxon>
        <taxon>Actinomycetota</taxon>
        <taxon>Actinomycetes</taxon>
        <taxon>Actinomycetales</taxon>
        <taxon>Actinomycetaceae</taxon>
        <taxon>Mobiluncus</taxon>
    </lineage>
</organism>
<accession>A0A7K0K3I5</accession>
<evidence type="ECO:0000256" key="2">
    <source>
        <dbReference type="ARBA" id="ARBA00012224"/>
    </source>
</evidence>
<dbReference type="InterPro" id="IPR015422">
    <property type="entry name" value="PyrdxlP-dep_Trfase_small"/>
</dbReference>
<evidence type="ECO:0000256" key="1">
    <source>
        <dbReference type="ARBA" id="ARBA00001933"/>
    </source>
</evidence>
<evidence type="ECO:0000313" key="7">
    <source>
        <dbReference type="EMBL" id="MST49610.1"/>
    </source>
</evidence>
<dbReference type="Pfam" id="PF00155">
    <property type="entry name" value="Aminotran_1_2"/>
    <property type="match status" value="1"/>
</dbReference>
<dbReference type="PANTHER" id="PTHR43525">
    <property type="entry name" value="PROTEIN MALY"/>
    <property type="match status" value="1"/>
</dbReference>
<dbReference type="AlphaFoldDB" id="A0A7K0K3I5"/>
<name>A0A7K0K3I5_9ACTO</name>
<comment type="cofactor">
    <cofactor evidence="1">
        <name>pyridoxal 5'-phosphate</name>
        <dbReference type="ChEBI" id="CHEBI:597326"/>
    </cofactor>
</comment>
<dbReference type="GO" id="GO:0008483">
    <property type="term" value="F:transaminase activity"/>
    <property type="evidence" value="ECO:0007669"/>
    <property type="project" value="UniProtKB-KW"/>
</dbReference>
<keyword evidence="3" id="KW-0663">Pyridoxal phosphate</keyword>
<dbReference type="CDD" id="cd00609">
    <property type="entry name" value="AAT_like"/>
    <property type="match status" value="1"/>
</dbReference>
<evidence type="ECO:0000256" key="4">
    <source>
        <dbReference type="ARBA" id="ARBA00023239"/>
    </source>
</evidence>
<gene>
    <name evidence="7" type="ORF">FYJ63_05085</name>
</gene>
<keyword evidence="4" id="KW-0456">Lyase</keyword>
<feature type="domain" description="Aminotransferase class I/classII large" evidence="6">
    <location>
        <begin position="5"/>
        <end position="346"/>
    </location>
</feature>
<dbReference type="GO" id="GO:0047804">
    <property type="term" value="F:cysteine-S-conjugate beta-lyase activity"/>
    <property type="evidence" value="ECO:0007669"/>
    <property type="project" value="UniProtKB-EC"/>
</dbReference>